<keyword evidence="3" id="KW-0560">Oxidoreductase</keyword>
<keyword evidence="12" id="KW-1185">Reference proteome</keyword>
<dbReference type="InterPro" id="IPR002355">
    <property type="entry name" value="Cu_oxidase_Cu_BS"/>
</dbReference>
<keyword evidence="2" id="KW-0479">Metal-binding</keyword>
<dbReference type="PANTHER" id="PTHR11709">
    <property type="entry name" value="MULTI-COPPER OXIDASE"/>
    <property type="match status" value="1"/>
</dbReference>
<keyword evidence="6" id="KW-0325">Glycoprotein</keyword>
<feature type="chain" id="PRO_5013857444" evidence="7">
    <location>
        <begin position="22"/>
        <end position="525"/>
    </location>
</feature>
<feature type="domain" description="Plastocyanin-like" evidence="10">
    <location>
        <begin position="30"/>
        <end position="150"/>
    </location>
</feature>
<evidence type="ECO:0000259" key="9">
    <source>
        <dbReference type="Pfam" id="PF07731"/>
    </source>
</evidence>
<dbReference type="Proteomes" id="UP000217199">
    <property type="component" value="Unassembled WGS sequence"/>
</dbReference>
<dbReference type="Pfam" id="PF07732">
    <property type="entry name" value="Cu-oxidase_3"/>
    <property type="match status" value="1"/>
</dbReference>
<feature type="domain" description="Plastocyanin-like" evidence="8">
    <location>
        <begin position="162"/>
        <end position="308"/>
    </location>
</feature>
<dbReference type="CDD" id="cd13882">
    <property type="entry name" value="CuRO_2_Tv-LCC_like"/>
    <property type="match status" value="1"/>
</dbReference>
<dbReference type="InParanoid" id="A0A286UJI8"/>
<dbReference type="InterPro" id="IPR033138">
    <property type="entry name" value="Cu_oxidase_CS"/>
</dbReference>
<protein>
    <submittedName>
        <fullName evidence="11">Laccase</fullName>
    </submittedName>
</protein>
<dbReference type="AlphaFoldDB" id="A0A286UJI8"/>
<evidence type="ECO:0000256" key="4">
    <source>
        <dbReference type="ARBA" id="ARBA00023008"/>
    </source>
</evidence>
<evidence type="ECO:0000313" key="12">
    <source>
        <dbReference type="Proteomes" id="UP000217199"/>
    </source>
</evidence>
<evidence type="ECO:0000259" key="8">
    <source>
        <dbReference type="Pfam" id="PF00394"/>
    </source>
</evidence>
<dbReference type="CDD" id="cd13856">
    <property type="entry name" value="CuRO_1_Tv-LCC_like"/>
    <property type="match status" value="1"/>
</dbReference>
<dbReference type="SUPFAM" id="SSF49503">
    <property type="entry name" value="Cupredoxins"/>
    <property type="match status" value="3"/>
</dbReference>
<dbReference type="GO" id="GO:0005507">
    <property type="term" value="F:copper ion binding"/>
    <property type="evidence" value="ECO:0007669"/>
    <property type="project" value="InterPro"/>
</dbReference>
<dbReference type="InterPro" id="IPR045087">
    <property type="entry name" value="Cu-oxidase_fam"/>
</dbReference>
<keyword evidence="5" id="KW-1015">Disulfide bond</keyword>
<feature type="domain" description="Plastocyanin-like" evidence="9">
    <location>
        <begin position="370"/>
        <end position="488"/>
    </location>
</feature>
<dbReference type="PROSITE" id="PS00080">
    <property type="entry name" value="MULTICOPPER_OXIDASE2"/>
    <property type="match status" value="1"/>
</dbReference>
<feature type="signal peptide" evidence="7">
    <location>
        <begin position="1"/>
        <end position="21"/>
    </location>
</feature>
<dbReference type="OrthoDB" id="2121828at2759"/>
<keyword evidence="4" id="KW-0186">Copper</keyword>
<dbReference type="Pfam" id="PF00394">
    <property type="entry name" value="Cu-oxidase"/>
    <property type="match status" value="1"/>
</dbReference>
<accession>A0A286UJI8</accession>
<dbReference type="Pfam" id="PF07731">
    <property type="entry name" value="Cu-oxidase_2"/>
    <property type="match status" value="1"/>
</dbReference>
<name>A0A286UJI8_9AGAM</name>
<dbReference type="InterPro" id="IPR008972">
    <property type="entry name" value="Cupredoxin"/>
</dbReference>
<dbReference type="GO" id="GO:0016491">
    <property type="term" value="F:oxidoreductase activity"/>
    <property type="evidence" value="ECO:0007669"/>
    <property type="project" value="UniProtKB-KW"/>
</dbReference>
<gene>
    <name evidence="11" type="ORF">PNOK_0472700</name>
</gene>
<reference evidence="11 12" key="1">
    <citation type="journal article" date="2017" name="Mol. Ecol.">
        <title>Comparative and population genomic landscape of Phellinus noxius: A hypervariable fungus causing root rot in trees.</title>
        <authorList>
            <person name="Chung C.L."/>
            <person name="Lee T.J."/>
            <person name="Akiba M."/>
            <person name="Lee H.H."/>
            <person name="Kuo T.H."/>
            <person name="Liu D."/>
            <person name="Ke H.M."/>
            <person name="Yokoi T."/>
            <person name="Roa M.B."/>
            <person name="Lu M.J."/>
            <person name="Chang Y.Y."/>
            <person name="Ann P.J."/>
            <person name="Tsai J.N."/>
            <person name="Chen C.Y."/>
            <person name="Tzean S.S."/>
            <person name="Ota Y."/>
            <person name="Hattori T."/>
            <person name="Sahashi N."/>
            <person name="Liou R.F."/>
            <person name="Kikuchi T."/>
            <person name="Tsai I.J."/>
        </authorList>
    </citation>
    <scope>NUCLEOTIDE SEQUENCE [LARGE SCALE GENOMIC DNA]</scope>
    <source>
        <strain evidence="11 12">FFPRI411160</strain>
    </source>
</reference>
<organism evidence="11 12">
    <name type="scientific">Pyrrhoderma noxium</name>
    <dbReference type="NCBI Taxonomy" id="2282107"/>
    <lineage>
        <taxon>Eukaryota</taxon>
        <taxon>Fungi</taxon>
        <taxon>Dikarya</taxon>
        <taxon>Basidiomycota</taxon>
        <taxon>Agaricomycotina</taxon>
        <taxon>Agaricomycetes</taxon>
        <taxon>Hymenochaetales</taxon>
        <taxon>Hymenochaetaceae</taxon>
        <taxon>Pyrrhoderma</taxon>
    </lineage>
</organism>
<evidence type="ECO:0000259" key="10">
    <source>
        <dbReference type="Pfam" id="PF07732"/>
    </source>
</evidence>
<evidence type="ECO:0000256" key="2">
    <source>
        <dbReference type="ARBA" id="ARBA00022723"/>
    </source>
</evidence>
<dbReference type="InterPro" id="IPR001117">
    <property type="entry name" value="Cu-oxidase_2nd"/>
</dbReference>
<evidence type="ECO:0000256" key="3">
    <source>
        <dbReference type="ARBA" id="ARBA00023002"/>
    </source>
</evidence>
<dbReference type="STRING" id="2282107.A0A286UJI8"/>
<evidence type="ECO:0000256" key="1">
    <source>
        <dbReference type="ARBA" id="ARBA00010609"/>
    </source>
</evidence>
<dbReference type="PROSITE" id="PS00079">
    <property type="entry name" value="MULTICOPPER_OXIDASE1"/>
    <property type="match status" value="2"/>
</dbReference>
<dbReference type="FunFam" id="2.60.40.420:FF:000045">
    <property type="entry name" value="Laccase 2"/>
    <property type="match status" value="1"/>
</dbReference>
<dbReference type="EMBL" id="NBII01000004">
    <property type="protein sequence ID" value="PAV19793.1"/>
    <property type="molecule type" value="Genomic_DNA"/>
</dbReference>
<comment type="caution">
    <text evidence="11">The sequence shown here is derived from an EMBL/GenBank/DDBJ whole genome shotgun (WGS) entry which is preliminary data.</text>
</comment>
<sequence>MLKTSTFLTLLTFALPHAVFADVVPLTFDVANAQVAPDGVSRSAVLANGKLPGPLVSGNIGDNFQINVKDDLTDASMYRATSIHWHGLFQKGTNEMDGPAMVNQCPIVPGNSFLYNFSVPDQTGTYWWHSHLSTQYCDGLRGPLVIYDPNDPHADLYDVDDESTVITLSDWYQTPAPSLFPNTGNVDPTPDSTLINGLGRYSGNPTSSLSVVNVTQGTRYRLRIVSISCFPSFTFEIDGHNLTVIEADGVETEPIQTDKLVVFPGQRYSVVLTADQTVGNYWIRANPSAGTTGFTGGINSAILRYAGADDSEPTTVQNIEGSILNEADVHPLINPGAPGEAVAGGVDYALNLAIGINLTSGVHTVNGVPYTSASVPVLLQILSGTPAEDLLPSGSVYSLPGNSTIELSLPGGFPHPMHLHGHTFDVVRVAGSTVYNYANPIRRDVVSIGGGSDNVTIRFTTDNAGPWFLHCHIDWHLEAGLAIVFDEAHDSVAASNPSSDAWAQLCPDYASANPDTALQANKAVN</sequence>
<comment type="similarity">
    <text evidence="1">Belongs to the multicopper oxidase family.</text>
</comment>
<dbReference type="CDD" id="cd13903">
    <property type="entry name" value="CuRO_3_Tv-LCC_like"/>
    <property type="match status" value="1"/>
</dbReference>
<evidence type="ECO:0000256" key="7">
    <source>
        <dbReference type="SAM" id="SignalP"/>
    </source>
</evidence>
<dbReference type="InterPro" id="IPR011707">
    <property type="entry name" value="Cu-oxidase-like_N"/>
</dbReference>
<dbReference type="PANTHER" id="PTHR11709:SF511">
    <property type="entry name" value="LACCASE"/>
    <property type="match status" value="1"/>
</dbReference>
<dbReference type="Gene3D" id="2.60.40.420">
    <property type="entry name" value="Cupredoxins - blue copper proteins"/>
    <property type="match status" value="3"/>
</dbReference>
<evidence type="ECO:0000313" key="11">
    <source>
        <dbReference type="EMBL" id="PAV19793.1"/>
    </source>
</evidence>
<keyword evidence="7" id="KW-0732">Signal</keyword>
<evidence type="ECO:0000256" key="5">
    <source>
        <dbReference type="ARBA" id="ARBA00023157"/>
    </source>
</evidence>
<evidence type="ECO:0000256" key="6">
    <source>
        <dbReference type="ARBA" id="ARBA00023180"/>
    </source>
</evidence>
<dbReference type="InterPro" id="IPR011706">
    <property type="entry name" value="Cu-oxidase_C"/>
</dbReference>
<proteinExistence type="inferred from homology"/>